<feature type="coiled-coil region" evidence="1">
    <location>
        <begin position="64"/>
        <end position="98"/>
    </location>
</feature>
<keyword evidence="2" id="KW-1185">Reference proteome</keyword>
<proteinExistence type="predicted"/>
<keyword evidence="1" id="KW-0175">Coiled coil</keyword>
<organism evidence="2 3">
    <name type="scientific">Acrobeloides nanus</name>
    <dbReference type="NCBI Taxonomy" id="290746"/>
    <lineage>
        <taxon>Eukaryota</taxon>
        <taxon>Metazoa</taxon>
        <taxon>Ecdysozoa</taxon>
        <taxon>Nematoda</taxon>
        <taxon>Chromadorea</taxon>
        <taxon>Rhabditida</taxon>
        <taxon>Tylenchina</taxon>
        <taxon>Cephalobomorpha</taxon>
        <taxon>Cephaloboidea</taxon>
        <taxon>Cephalobidae</taxon>
        <taxon>Acrobeloides</taxon>
    </lineage>
</organism>
<dbReference type="WBParaSite" id="ACRNAN_Path_195.g686.t1">
    <property type="protein sequence ID" value="ACRNAN_Path_195.g686.t1"/>
    <property type="gene ID" value="ACRNAN_Path_195.g686"/>
</dbReference>
<dbReference type="PANTHER" id="PTHR47326:SF1">
    <property type="entry name" value="HTH PSQ-TYPE DOMAIN-CONTAINING PROTEIN"/>
    <property type="match status" value="1"/>
</dbReference>
<reference evidence="3" key="1">
    <citation type="submission" date="2022-11" db="UniProtKB">
        <authorList>
            <consortium name="WormBaseParasite"/>
        </authorList>
    </citation>
    <scope>IDENTIFICATION</scope>
</reference>
<sequence>MEFFKTVTTPETIQAVEKAFTNKNMSIRRAAIGLGISVDTVHKILHKDQKFHPYTLQLLQELKQNDKEKRVNFAEEQLDFAEEQLDFIENDLDFIKNLFFCYEAHFHLHAG</sequence>
<evidence type="ECO:0000313" key="2">
    <source>
        <dbReference type="Proteomes" id="UP000887540"/>
    </source>
</evidence>
<accession>A0A914C394</accession>
<dbReference type="PANTHER" id="PTHR47326">
    <property type="entry name" value="TRANSPOSABLE ELEMENT TC3 TRANSPOSASE-LIKE PROTEIN"/>
    <property type="match status" value="1"/>
</dbReference>
<dbReference type="Proteomes" id="UP000887540">
    <property type="component" value="Unplaced"/>
</dbReference>
<evidence type="ECO:0000256" key="1">
    <source>
        <dbReference type="SAM" id="Coils"/>
    </source>
</evidence>
<protein>
    <submittedName>
        <fullName evidence="3">HTH psq-type domain-containing protein</fullName>
    </submittedName>
</protein>
<evidence type="ECO:0000313" key="3">
    <source>
        <dbReference type="WBParaSite" id="ACRNAN_Path_195.g686.t1"/>
    </source>
</evidence>
<name>A0A914C394_9BILA</name>
<dbReference type="AlphaFoldDB" id="A0A914C394"/>